<dbReference type="EMBL" id="RHHQ01000004">
    <property type="protein sequence ID" value="RNB91851.1"/>
    <property type="molecule type" value="Genomic_DNA"/>
</dbReference>
<dbReference type="Proteomes" id="UP000271031">
    <property type="component" value="Unassembled WGS sequence"/>
</dbReference>
<keyword evidence="2" id="KW-0472">Membrane</keyword>
<feature type="transmembrane region" description="Helical" evidence="2">
    <location>
        <begin position="6"/>
        <end position="25"/>
    </location>
</feature>
<dbReference type="RefSeq" id="WP_122916513.1">
    <property type="nucleotide sequence ID" value="NZ_RHHQ01000004.1"/>
</dbReference>
<evidence type="ECO:0000313" key="3">
    <source>
        <dbReference type="EMBL" id="RNB91851.1"/>
    </source>
</evidence>
<protein>
    <submittedName>
        <fullName evidence="3">RNA polymerase subunit sigma-70</fullName>
    </submittedName>
</protein>
<evidence type="ECO:0000256" key="2">
    <source>
        <dbReference type="SAM" id="Phobius"/>
    </source>
</evidence>
<comment type="caution">
    <text evidence="3">The sequence shown here is derived from an EMBL/GenBank/DDBJ whole genome shotgun (WGS) entry which is preliminary data.</text>
</comment>
<dbReference type="OrthoDB" id="1682562at2"/>
<proteinExistence type="predicted"/>
<feature type="coiled-coil region" evidence="1">
    <location>
        <begin position="61"/>
        <end position="102"/>
    </location>
</feature>
<evidence type="ECO:0000256" key="1">
    <source>
        <dbReference type="SAM" id="Coils"/>
    </source>
</evidence>
<keyword evidence="2" id="KW-0812">Transmembrane</keyword>
<organism evidence="3 4">
    <name type="scientific">Brevibacillus fluminis</name>
    <dbReference type="NCBI Taxonomy" id="511487"/>
    <lineage>
        <taxon>Bacteria</taxon>
        <taxon>Bacillati</taxon>
        <taxon>Bacillota</taxon>
        <taxon>Bacilli</taxon>
        <taxon>Bacillales</taxon>
        <taxon>Paenibacillaceae</taxon>
        <taxon>Brevibacillus</taxon>
    </lineage>
</organism>
<accession>A0A3M8DX85</accession>
<dbReference type="AlphaFoldDB" id="A0A3M8DX85"/>
<dbReference type="Pfam" id="PF19610">
    <property type="entry name" value="DUF6115"/>
    <property type="match status" value="1"/>
</dbReference>
<gene>
    <name evidence="3" type="ORF">EDM56_03620</name>
</gene>
<keyword evidence="2" id="KW-1133">Transmembrane helix</keyword>
<keyword evidence="4" id="KW-1185">Reference proteome</keyword>
<sequence length="180" mass="20631">MLEQPIYLLMGAGLLILLIALFLTLRQKGASGQEQSRSHEQKLQERQEMEKSLQRFVHQVKQENELVVANLRKTKENLRSDLDQLEERIQTLESELGAVREQLASSMGETQKEPLSMGNEEVPRVHEDTLFLRERFQRAFALQREGLSLDEIAKQLGAGRGELELIFSLATPQERGRAHE</sequence>
<name>A0A3M8DX85_9BACL</name>
<evidence type="ECO:0000313" key="4">
    <source>
        <dbReference type="Proteomes" id="UP000271031"/>
    </source>
</evidence>
<keyword evidence="1" id="KW-0175">Coiled coil</keyword>
<reference evidence="3 4" key="1">
    <citation type="submission" date="2018-10" db="EMBL/GenBank/DDBJ databases">
        <title>Phylogenomics of Brevibacillus.</title>
        <authorList>
            <person name="Dunlap C."/>
        </authorList>
    </citation>
    <scope>NUCLEOTIDE SEQUENCE [LARGE SCALE GENOMIC DNA]</scope>
    <source>
        <strain evidence="3 4">JCM 15716</strain>
    </source>
</reference>
<dbReference type="InterPro" id="IPR046118">
    <property type="entry name" value="DUF6115"/>
</dbReference>